<keyword evidence="5" id="KW-1185">Reference proteome</keyword>
<evidence type="ECO:0008006" key="6">
    <source>
        <dbReference type="Google" id="ProtNLM"/>
    </source>
</evidence>
<feature type="chain" id="PRO_5013673647" description="Secreted protein" evidence="1">
    <location>
        <begin position="18"/>
        <end position="154"/>
    </location>
</feature>
<evidence type="ECO:0000256" key="1">
    <source>
        <dbReference type="SAM" id="SignalP"/>
    </source>
</evidence>
<protein>
    <recommendedName>
        <fullName evidence="6">Secreted protein</fullName>
    </recommendedName>
</protein>
<evidence type="ECO:0000313" key="3">
    <source>
        <dbReference type="EMBL" id="WPB05979.1"/>
    </source>
</evidence>
<evidence type="ECO:0000313" key="4">
    <source>
        <dbReference type="Proteomes" id="UP000230605"/>
    </source>
</evidence>
<accession>A0A2G5HII2</accession>
<sequence length="154" mass="15942">MLYLVATAVCLAASASALALPQITTGNPGTYPQPFAQNTTLGFFSGKSFTPGTKIGSVSTDTITDLDGCGIRTGEGVIKSMYCTPLTHSTISIGQVDHGICTLTLFTGSKNCEVVSGGQRRQIPVPNGKEETCISTGVLDGGRYQKASGIWTCG</sequence>
<dbReference type="EMBL" id="LKMD01000106">
    <property type="protein sequence ID" value="PIA92022.1"/>
    <property type="molecule type" value="Genomic_DNA"/>
</dbReference>
<dbReference type="AlphaFoldDB" id="A0A2G5HII2"/>
<feature type="signal peptide" evidence="1">
    <location>
        <begin position="1"/>
        <end position="17"/>
    </location>
</feature>
<organism evidence="2 4">
    <name type="scientific">Cercospora beticola</name>
    <name type="common">Sugarbeet leaf spot fungus</name>
    <dbReference type="NCBI Taxonomy" id="122368"/>
    <lineage>
        <taxon>Eukaryota</taxon>
        <taxon>Fungi</taxon>
        <taxon>Dikarya</taxon>
        <taxon>Ascomycota</taxon>
        <taxon>Pezizomycotina</taxon>
        <taxon>Dothideomycetes</taxon>
        <taxon>Dothideomycetidae</taxon>
        <taxon>Mycosphaerellales</taxon>
        <taxon>Mycosphaerellaceae</taxon>
        <taxon>Cercospora</taxon>
    </lineage>
</organism>
<dbReference type="OrthoDB" id="3647614at2759"/>
<proteinExistence type="predicted"/>
<name>A0A2G5HII2_CERBT</name>
<dbReference type="Proteomes" id="UP000230605">
    <property type="component" value="Chromosome 7"/>
</dbReference>
<dbReference type="Proteomes" id="UP001302367">
    <property type="component" value="Chromosome 7"/>
</dbReference>
<keyword evidence="1" id="KW-0732">Signal</keyword>
<gene>
    <name evidence="2" type="ORF">CB0940_09681</name>
    <name evidence="3" type="ORF">RHO25_010634</name>
</gene>
<evidence type="ECO:0000313" key="2">
    <source>
        <dbReference type="EMBL" id="PIA92022.1"/>
    </source>
</evidence>
<dbReference type="EMBL" id="CP134190">
    <property type="protein sequence ID" value="WPB05979.1"/>
    <property type="molecule type" value="Genomic_DNA"/>
</dbReference>
<evidence type="ECO:0000313" key="5">
    <source>
        <dbReference type="Proteomes" id="UP001302367"/>
    </source>
</evidence>
<reference evidence="2 4" key="1">
    <citation type="submission" date="2015-10" db="EMBL/GenBank/DDBJ databases">
        <title>The cercosporin biosynthetic gene cluster was horizontally transferred to several fungal lineages and shown to be expanded in Cercospora beticola based on microsynteny with recipient genomes.</title>
        <authorList>
            <person name="De Jonge R."/>
            <person name="Ebert M.K."/>
            <person name="Suttle J.C."/>
            <person name="Jurick Ii W.M."/>
            <person name="Secor G.A."/>
            <person name="Thomma B.P."/>
            <person name="Van De Peer Y."/>
            <person name="Bolton M.D."/>
        </authorList>
    </citation>
    <scope>NUCLEOTIDE SEQUENCE [LARGE SCALE GENOMIC DNA]</scope>
    <source>
        <strain evidence="2 4">09-40</strain>
    </source>
</reference>
<reference evidence="3 5" key="2">
    <citation type="submission" date="2023-09" db="EMBL/GenBank/DDBJ databases">
        <title>Complete-Gapless Cercospora beticola genome.</title>
        <authorList>
            <person name="Wyatt N.A."/>
            <person name="Spanner R.E."/>
            <person name="Bolton M.D."/>
        </authorList>
    </citation>
    <scope>NUCLEOTIDE SEQUENCE [LARGE SCALE GENOMIC DNA]</scope>
    <source>
        <strain evidence="3">Cb09-40</strain>
    </source>
</reference>